<dbReference type="STRING" id="4537.A0A0E0MCC0"/>
<dbReference type="Gene3D" id="3.30.40.10">
    <property type="entry name" value="Zinc/RING finger domain, C3HC4 (zinc finger)"/>
    <property type="match status" value="2"/>
</dbReference>
<dbReference type="GO" id="GO:0006511">
    <property type="term" value="P:ubiquitin-dependent protein catabolic process"/>
    <property type="evidence" value="ECO:0007669"/>
    <property type="project" value="TreeGrafter"/>
</dbReference>
<dbReference type="GO" id="GO:0008270">
    <property type="term" value="F:zinc ion binding"/>
    <property type="evidence" value="ECO:0007669"/>
    <property type="project" value="UniProtKB-KW"/>
</dbReference>
<dbReference type="Proteomes" id="UP000026962">
    <property type="component" value="Chromosome 11"/>
</dbReference>
<proteinExistence type="predicted"/>
<dbReference type="EnsemblPlants" id="OPUNC11G02410.1">
    <property type="protein sequence ID" value="OPUNC11G02410.1"/>
    <property type="gene ID" value="OPUNC11G02410"/>
</dbReference>
<dbReference type="PANTHER" id="PTHR45931:SF23">
    <property type="entry name" value="OS12G0134500 PROTEIN"/>
    <property type="match status" value="1"/>
</dbReference>
<dbReference type="SMART" id="SM00184">
    <property type="entry name" value="RING"/>
    <property type="match status" value="2"/>
</dbReference>
<dbReference type="GO" id="GO:0061630">
    <property type="term" value="F:ubiquitin protein ligase activity"/>
    <property type="evidence" value="ECO:0007669"/>
    <property type="project" value="TreeGrafter"/>
</dbReference>
<dbReference type="InterPro" id="IPR051834">
    <property type="entry name" value="RING_finger_E3_ligase"/>
</dbReference>
<name>A0A0E0MCC0_ORYPU</name>
<evidence type="ECO:0000256" key="4">
    <source>
        <dbReference type="PROSITE-ProRule" id="PRU00175"/>
    </source>
</evidence>
<dbReference type="InterPro" id="IPR013083">
    <property type="entry name" value="Znf_RING/FYVE/PHD"/>
</dbReference>
<evidence type="ECO:0000259" key="6">
    <source>
        <dbReference type="PROSITE" id="PS50089"/>
    </source>
</evidence>
<dbReference type="Gramene" id="OPUNC11G02410.1">
    <property type="protein sequence ID" value="OPUNC11G02410.1"/>
    <property type="gene ID" value="OPUNC11G02410"/>
</dbReference>
<accession>A0A0E0MCC0</accession>
<feature type="region of interest" description="Disordered" evidence="5">
    <location>
        <begin position="287"/>
        <end position="306"/>
    </location>
</feature>
<dbReference type="FunFam" id="3.30.40.10:FF:000726">
    <property type="entry name" value="Os11g0142900 protein"/>
    <property type="match status" value="1"/>
</dbReference>
<organism evidence="7">
    <name type="scientific">Oryza punctata</name>
    <name type="common">Red rice</name>
    <dbReference type="NCBI Taxonomy" id="4537"/>
    <lineage>
        <taxon>Eukaryota</taxon>
        <taxon>Viridiplantae</taxon>
        <taxon>Streptophyta</taxon>
        <taxon>Embryophyta</taxon>
        <taxon>Tracheophyta</taxon>
        <taxon>Spermatophyta</taxon>
        <taxon>Magnoliopsida</taxon>
        <taxon>Liliopsida</taxon>
        <taxon>Poales</taxon>
        <taxon>Poaceae</taxon>
        <taxon>BOP clade</taxon>
        <taxon>Oryzoideae</taxon>
        <taxon>Oryzeae</taxon>
        <taxon>Oryzinae</taxon>
        <taxon>Oryza</taxon>
    </lineage>
</organism>
<dbReference type="OMA" id="VRITERH"/>
<dbReference type="HOGENOM" id="CLU_025534_0_0_1"/>
<keyword evidence="8" id="KW-1185">Reference proteome</keyword>
<evidence type="ECO:0000256" key="2">
    <source>
        <dbReference type="ARBA" id="ARBA00022771"/>
    </source>
</evidence>
<reference evidence="7" key="2">
    <citation type="submission" date="2018-05" db="EMBL/GenBank/DDBJ databases">
        <title>OpunRS2 (Oryza punctata Reference Sequence Version 2).</title>
        <authorList>
            <person name="Zhang J."/>
            <person name="Kudrna D."/>
            <person name="Lee S."/>
            <person name="Talag J."/>
            <person name="Welchert J."/>
            <person name="Wing R.A."/>
        </authorList>
    </citation>
    <scope>NUCLEOTIDE SEQUENCE [LARGE SCALE GENOMIC DNA]</scope>
</reference>
<dbReference type="PROSITE" id="PS50089">
    <property type="entry name" value="ZF_RING_2"/>
    <property type="match status" value="1"/>
</dbReference>
<dbReference type="InterPro" id="IPR001841">
    <property type="entry name" value="Znf_RING"/>
</dbReference>
<reference evidence="7" key="1">
    <citation type="submission" date="2015-04" db="UniProtKB">
        <authorList>
            <consortium name="EnsemblPlants"/>
        </authorList>
    </citation>
    <scope>IDENTIFICATION</scope>
</reference>
<keyword evidence="2 4" id="KW-0863">Zinc-finger</keyword>
<dbReference type="SUPFAM" id="SSF57850">
    <property type="entry name" value="RING/U-box"/>
    <property type="match status" value="2"/>
</dbReference>
<evidence type="ECO:0000256" key="3">
    <source>
        <dbReference type="ARBA" id="ARBA00022833"/>
    </source>
</evidence>
<protein>
    <recommendedName>
        <fullName evidence="6">RING-type domain-containing protein</fullName>
    </recommendedName>
</protein>
<dbReference type="AlphaFoldDB" id="A0A0E0MCC0"/>
<sequence length="481" mass="52877">MQNQGERRSSFQINYLRSSIFVPDGAYVQYPDINRHIGKDEHDAYSNDGFGADPASSDAIAALTEETVDEMGEEDACTVCLEGFKEGDKLRKMPCNHGFHERVVSSTGLGLSAYCHFVHGPIFAPHRVHAQLLGINLGNRDNDDAYRNGGFNTIPASNDAIAALPEMTMGETREEEACTICLEGPSYVPHGVESVYFSVTRDIGEDDEAYSDDEFGAVPASSDTIAALPETTVRDRDERGGSMCKRWLREAFDDVPDTSHMSDEQFHQFLDQYWDEQGFNIRSWIRASRSSSSSTPGPTRQTGPTRFALPNDIFALPILSLANTVPDDGNGNGPGGATPASSMAIVSLPEMTVGEEKGQVKDCPLCLQGFEEGDKLRKMPCADSHCFHEQCIFSWLLINRHCPLCRFPLPAETEEEEEVVQAENDDDDDGEETILCMHRLSSCSFEWLQVSRLCPLCRLALPTKAEAGLWPLPTPGSGSGT</sequence>
<dbReference type="eggNOG" id="KOG0800">
    <property type="taxonomic scope" value="Eukaryota"/>
</dbReference>
<dbReference type="CDD" id="cd16454">
    <property type="entry name" value="RING-H2_PA-TM-RING"/>
    <property type="match status" value="1"/>
</dbReference>
<dbReference type="Pfam" id="PF13639">
    <property type="entry name" value="zf-RING_2"/>
    <property type="match status" value="1"/>
</dbReference>
<evidence type="ECO:0000313" key="7">
    <source>
        <dbReference type="EnsemblPlants" id="OPUNC11G02410.1"/>
    </source>
</evidence>
<keyword evidence="3" id="KW-0862">Zinc</keyword>
<keyword evidence="1" id="KW-0479">Metal-binding</keyword>
<dbReference type="PANTHER" id="PTHR45931">
    <property type="entry name" value="SI:CH211-59O9.10"/>
    <property type="match status" value="1"/>
</dbReference>
<evidence type="ECO:0000256" key="1">
    <source>
        <dbReference type="ARBA" id="ARBA00022723"/>
    </source>
</evidence>
<dbReference type="Pfam" id="PF17123">
    <property type="entry name" value="zf-RING_11"/>
    <property type="match status" value="1"/>
</dbReference>
<feature type="compositionally biased region" description="Low complexity" evidence="5">
    <location>
        <begin position="288"/>
        <end position="306"/>
    </location>
</feature>
<dbReference type="GO" id="GO:0005634">
    <property type="term" value="C:nucleus"/>
    <property type="evidence" value="ECO:0007669"/>
    <property type="project" value="TreeGrafter"/>
</dbReference>
<evidence type="ECO:0000256" key="5">
    <source>
        <dbReference type="SAM" id="MobiDB-lite"/>
    </source>
</evidence>
<evidence type="ECO:0000313" key="8">
    <source>
        <dbReference type="Proteomes" id="UP000026962"/>
    </source>
</evidence>
<feature type="domain" description="RING-type" evidence="6">
    <location>
        <begin position="363"/>
        <end position="406"/>
    </location>
</feature>